<sequence>MNPNCGFRTPAIETSIKPNDLTKVGKSSGLRIITGFKQLAQSIKIRKLSPLLIQQLITLVCMHIKPSPSLPLSYAVLFFNKHLSLGGKIIFQFSKLVKYPEWVEVGEIQKGQNPTSRINAT</sequence>
<name>A0A8X6HZ07_TRICU</name>
<accession>A0A8X6HZ07</accession>
<reference evidence="1" key="1">
    <citation type="submission" date="2020-07" db="EMBL/GenBank/DDBJ databases">
        <title>Multicomponent nature underlies the extraordinary mechanical properties of spider dragline silk.</title>
        <authorList>
            <person name="Kono N."/>
            <person name="Nakamura H."/>
            <person name="Mori M."/>
            <person name="Yoshida Y."/>
            <person name="Ohtoshi R."/>
            <person name="Malay A.D."/>
            <person name="Moran D.A.P."/>
            <person name="Tomita M."/>
            <person name="Numata K."/>
            <person name="Arakawa K."/>
        </authorList>
    </citation>
    <scope>NUCLEOTIDE SEQUENCE</scope>
</reference>
<keyword evidence="2" id="KW-1185">Reference proteome</keyword>
<comment type="caution">
    <text evidence="1">The sequence shown here is derived from an EMBL/GenBank/DDBJ whole genome shotgun (WGS) entry which is preliminary data.</text>
</comment>
<protein>
    <submittedName>
        <fullName evidence="1">Uncharacterized protein</fullName>
    </submittedName>
</protein>
<gene>
    <name evidence="1" type="ORF">TNCT_456971</name>
</gene>
<evidence type="ECO:0000313" key="2">
    <source>
        <dbReference type="Proteomes" id="UP000887116"/>
    </source>
</evidence>
<evidence type="ECO:0000313" key="1">
    <source>
        <dbReference type="EMBL" id="GFQ95334.1"/>
    </source>
</evidence>
<dbReference type="EMBL" id="BMAO01034265">
    <property type="protein sequence ID" value="GFQ95334.1"/>
    <property type="molecule type" value="Genomic_DNA"/>
</dbReference>
<dbReference type="AlphaFoldDB" id="A0A8X6HZ07"/>
<proteinExistence type="predicted"/>
<dbReference type="Proteomes" id="UP000887116">
    <property type="component" value="Unassembled WGS sequence"/>
</dbReference>
<organism evidence="1 2">
    <name type="scientific">Trichonephila clavata</name>
    <name type="common">Joro spider</name>
    <name type="synonym">Nephila clavata</name>
    <dbReference type="NCBI Taxonomy" id="2740835"/>
    <lineage>
        <taxon>Eukaryota</taxon>
        <taxon>Metazoa</taxon>
        <taxon>Ecdysozoa</taxon>
        <taxon>Arthropoda</taxon>
        <taxon>Chelicerata</taxon>
        <taxon>Arachnida</taxon>
        <taxon>Araneae</taxon>
        <taxon>Araneomorphae</taxon>
        <taxon>Entelegynae</taxon>
        <taxon>Araneoidea</taxon>
        <taxon>Nephilidae</taxon>
        <taxon>Trichonephila</taxon>
    </lineage>
</organism>